<sequence>MADYSLAKPNDPPASGWKLRGLVAVAESRIGLAAINWSNNRSCPGLLQNTRQRSYPEEPRSLGIPPAFDVQPQECDATPTRPCSKCCSDEQLSDSKQEQVVDSPDAHATLEAALHSLGHSGTTLCSTASNARPTVLDYHYAYEHGMITPSQVADRVIAFLERLNPDFHFLIAYDAADIRAQAAAATARFAAGSSLSVFDGVPYVVKDCLDALPYETSYGTTFMGKLRPVTADSPCVAALRGLGGMLLGKAALPETGAMGHSMNPHFGATANPQDPTKMAGGSSAGSAAAVAVGLCPIAIGTDGGGSARIPASFCGVVGMKPTKGRLADDHAAHGGYSSTIETCPIAGSVADATLLYAVMANISYPTSSMPDISSNKALPKLAAAAAAEAAKQPPRPLSLPRELLPLQPCSAVTGEYVVEGLTPLKGLRLGVFRPWANDCSAGVADVLKQTLSRLEVLGAAVVDISLPDLDLVQAGHLVTYTSEMAADGMAAGWLKDWSLRSQLNLDTRLFYCSALSFTDDDYTQAQRMRTRALASFQAAFQHCDIIVTPATPTVAPAMPEQANTTGVFDMAYNFSAIRFTQAANFTGLPALVLPGGRLMGMSLPVGVQFIGKPWAESSLLRTAAALEQQMLEDGLPKPLPGLAINPIECAVGVHPKARELTQKLWAARYKK</sequence>
<feature type="domain" description="Amidase" evidence="1">
    <location>
        <begin position="418"/>
        <end position="620"/>
    </location>
</feature>
<dbReference type="Gene3D" id="3.90.1300.10">
    <property type="entry name" value="Amidase signature (AS) domain"/>
    <property type="match status" value="1"/>
</dbReference>
<organism evidence="2 3">
    <name type="scientific">Tetradesmus obliquus</name>
    <name type="common">Green alga</name>
    <name type="synonym">Acutodesmus obliquus</name>
    <dbReference type="NCBI Taxonomy" id="3088"/>
    <lineage>
        <taxon>Eukaryota</taxon>
        <taxon>Viridiplantae</taxon>
        <taxon>Chlorophyta</taxon>
        <taxon>core chlorophytes</taxon>
        <taxon>Chlorophyceae</taxon>
        <taxon>CS clade</taxon>
        <taxon>Sphaeropleales</taxon>
        <taxon>Scenedesmaceae</taxon>
        <taxon>Tetradesmus</taxon>
    </lineage>
</organism>
<evidence type="ECO:0000259" key="1">
    <source>
        <dbReference type="Pfam" id="PF01425"/>
    </source>
</evidence>
<dbReference type="EMBL" id="CP126222">
    <property type="protein sequence ID" value="WIA22970.1"/>
    <property type="molecule type" value="Genomic_DNA"/>
</dbReference>
<name>A0ABY8UPC0_TETOB</name>
<dbReference type="InterPro" id="IPR036928">
    <property type="entry name" value="AS_sf"/>
</dbReference>
<dbReference type="InterPro" id="IPR000120">
    <property type="entry name" value="Amidase"/>
</dbReference>
<gene>
    <name evidence="2" type="ORF">OEZ85_001331</name>
</gene>
<protein>
    <recommendedName>
        <fullName evidence="1">Amidase domain-containing protein</fullName>
    </recommendedName>
</protein>
<proteinExistence type="predicted"/>
<feature type="domain" description="Amidase" evidence="1">
    <location>
        <begin position="160"/>
        <end position="373"/>
    </location>
</feature>
<dbReference type="SUPFAM" id="SSF75304">
    <property type="entry name" value="Amidase signature (AS) enzymes"/>
    <property type="match status" value="1"/>
</dbReference>
<dbReference type="PANTHER" id="PTHR11895:SF67">
    <property type="entry name" value="AMIDASE DOMAIN-CONTAINING PROTEIN"/>
    <property type="match status" value="1"/>
</dbReference>
<accession>A0ABY8UPC0</accession>
<dbReference type="Proteomes" id="UP001244341">
    <property type="component" value="Chromosome 15b"/>
</dbReference>
<reference evidence="2 3" key="1">
    <citation type="submission" date="2023-05" db="EMBL/GenBank/DDBJ databases">
        <title>A 100% complete, gapless, phased diploid assembly of the Scenedesmus obliquus UTEX 3031 genome.</title>
        <authorList>
            <person name="Biondi T.C."/>
            <person name="Hanschen E.R."/>
            <person name="Kwon T."/>
            <person name="Eng W."/>
            <person name="Kruse C.P.S."/>
            <person name="Koehler S.I."/>
            <person name="Kunde Y."/>
            <person name="Gleasner C.D."/>
            <person name="You Mak K.T."/>
            <person name="Polle J."/>
            <person name="Hovde B.T."/>
            <person name="Starkenburg S.R."/>
        </authorList>
    </citation>
    <scope>NUCLEOTIDE SEQUENCE [LARGE SCALE GENOMIC DNA]</scope>
    <source>
        <strain evidence="2 3">DOE0152z</strain>
    </source>
</reference>
<dbReference type="Pfam" id="PF01425">
    <property type="entry name" value="Amidase"/>
    <property type="match status" value="2"/>
</dbReference>
<dbReference type="PANTHER" id="PTHR11895">
    <property type="entry name" value="TRANSAMIDASE"/>
    <property type="match status" value="1"/>
</dbReference>
<keyword evidence="3" id="KW-1185">Reference proteome</keyword>
<evidence type="ECO:0000313" key="2">
    <source>
        <dbReference type="EMBL" id="WIA22970.1"/>
    </source>
</evidence>
<evidence type="ECO:0000313" key="3">
    <source>
        <dbReference type="Proteomes" id="UP001244341"/>
    </source>
</evidence>
<dbReference type="InterPro" id="IPR023631">
    <property type="entry name" value="Amidase_dom"/>
</dbReference>